<gene>
    <name evidence="1" type="ORF">SLI_4793</name>
</gene>
<evidence type="ECO:0000313" key="1">
    <source>
        <dbReference type="EMBL" id="EOY49501.1"/>
    </source>
</evidence>
<accession>A0A7U9DSU9</accession>
<reference evidence="2" key="1">
    <citation type="journal article" date="2013" name="Genome Biol. Evol.">
        <title>The genome sequence of Streptomyces lividans 66 reveals a novel tRNA-dependent peptide biosynthetic system within a metal-related genomic island.</title>
        <authorList>
            <person name="Cruz-Morales P."/>
            <person name="Vijgenboom E."/>
            <person name="Iruegas-Bocardo F."/>
            <person name="Girard G."/>
            <person name="Yanez-Guerra L.A."/>
            <person name="Ramos-Aboites H.E."/>
            <person name="Pernodet J.L."/>
            <person name="Anne J."/>
            <person name="van Wezel G.P."/>
            <person name="Barona-Gomez F."/>
        </authorList>
    </citation>
    <scope>NUCLEOTIDE SEQUENCE [LARGE SCALE GENOMIC DNA]</scope>
    <source>
        <strain evidence="2">1326</strain>
    </source>
</reference>
<evidence type="ECO:0000313" key="2">
    <source>
        <dbReference type="Proteomes" id="UP000014062"/>
    </source>
</evidence>
<proteinExistence type="predicted"/>
<dbReference type="AlphaFoldDB" id="A0A7U9DSU9"/>
<dbReference type="GeneID" id="91384511"/>
<sequence>MTTTHRSRPPDDYRLLVPRDWFRIDLMVDRWRPQLKKFVDQQATRRQMSTDAGRELWASLRNAVETGVSQGALELYLRTDVVAGTGAPATLMVSLLPMRDALHASPEEFAQALRGREEGGATVSVSSLPAGSCVRVSTTTALDYYVEMPGGAGYILLSFTVPLSGVESPLGELCEAMAGSLRWIHNAAPQEQR</sequence>
<dbReference type="Proteomes" id="UP000014062">
    <property type="component" value="Chromosome"/>
</dbReference>
<dbReference type="RefSeq" id="WP_003974430.1">
    <property type="nucleotide sequence ID" value="NZ_CM001889.1"/>
</dbReference>
<name>A0A7U9DSU9_STRLI</name>
<dbReference type="EMBL" id="CM001889">
    <property type="protein sequence ID" value="EOY49501.1"/>
    <property type="molecule type" value="Genomic_DNA"/>
</dbReference>
<protein>
    <submittedName>
        <fullName evidence="1">Uncharacterized protein</fullName>
    </submittedName>
</protein>
<organism evidence="1 2">
    <name type="scientific">Streptomyces lividans 1326</name>
    <dbReference type="NCBI Taxonomy" id="1200984"/>
    <lineage>
        <taxon>Bacteria</taxon>
        <taxon>Bacillati</taxon>
        <taxon>Actinomycetota</taxon>
        <taxon>Actinomycetes</taxon>
        <taxon>Kitasatosporales</taxon>
        <taxon>Streptomycetaceae</taxon>
        <taxon>Streptomyces</taxon>
    </lineage>
</organism>